<comment type="similarity">
    <text evidence="1">Belongs to the 'phage' integrase family.</text>
</comment>
<evidence type="ECO:0000259" key="5">
    <source>
        <dbReference type="PROSITE" id="PS51898"/>
    </source>
</evidence>
<feature type="domain" description="Tyr recombinase" evidence="5">
    <location>
        <begin position="94"/>
        <end position="289"/>
    </location>
</feature>
<keyword evidence="2" id="KW-0229">DNA integration</keyword>
<keyword evidence="3" id="KW-0238">DNA-binding</keyword>
<dbReference type="SUPFAM" id="SSF56349">
    <property type="entry name" value="DNA breaking-rejoining enzymes"/>
    <property type="match status" value="1"/>
</dbReference>
<dbReference type="GO" id="GO:0006310">
    <property type="term" value="P:DNA recombination"/>
    <property type="evidence" value="ECO:0007669"/>
    <property type="project" value="UniProtKB-KW"/>
</dbReference>
<organism evidence="6 7">
    <name type="scientific">Novosphingobium fuchskuhlense</name>
    <dbReference type="NCBI Taxonomy" id="1117702"/>
    <lineage>
        <taxon>Bacteria</taxon>
        <taxon>Pseudomonadati</taxon>
        <taxon>Pseudomonadota</taxon>
        <taxon>Alphaproteobacteria</taxon>
        <taxon>Sphingomonadales</taxon>
        <taxon>Sphingomonadaceae</taxon>
        <taxon>Novosphingobium</taxon>
    </lineage>
</organism>
<evidence type="ECO:0000256" key="3">
    <source>
        <dbReference type="ARBA" id="ARBA00023125"/>
    </source>
</evidence>
<comment type="caution">
    <text evidence="6">The sequence shown here is derived from an EMBL/GenBank/DDBJ whole genome shotgun (WGS) entry which is preliminary data.</text>
</comment>
<dbReference type="EMBL" id="LLZS01000007">
    <property type="protein sequence ID" value="KUR71473.1"/>
    <property type="molecule type" value="Genomic_DNA"/>
</dbReference>
<dbReference type="GO" id="GO:0015074">
    <property type="term" value="P:DNA integration"/>
    <property type="evidence" value="ECO:0007669"/>
    <property type="project" value="UniProtKB-KW"/>
</dbReference>
<dbReference type="InterPro" id="IPR050090">
    <property type="entry name" value="Tyrosine_recombinase_XerCD"/>
</dbReference>
<dbReference type="AlphaFoldDB" id="A0A117UV90"/>
<proteinExistence type="inferred from homology"/>
<evidence type="ECO:0000313" key="6">
    <source>
        <dbReference type="EMBL" id="KUR71473.1"/>
    </source>
</evidence>
<dbReference type="Gene3D" id="1.10.443.10">
    <property type="entry name" value="Intergrase catalytic core"/>
    <property type="match status" value="1"/>
</dbReference>
<dbReference type="PANTHER" id="PTHR30349">
    <property type="entry name" value="PHAGE INTEGRASE-RELATED"/>
    <property type="match status" value="1"/>
</dbReference>
<dbReference type="OrthoDB" id="5464621at2"/>
<keyword evidence="7" id="KW-1185">Reference proteome</keyword>
<dbReference type="InterPro" id="IPR002104">
    <property type="entry name" value="Integrase_catalytic"/>
</dbReference>
<accession>A0A117UV90</accession>
<evidence type="ECO:0000256" key="2">
    <source>
        <dbReference type="ARBA" id="ARBA00022908"/>
    </source>
</evidence>
<name>A0A117UV90_9SPHN</name>
<dbReference type="Pfam" id="PF00589">
    <property type="entry name" value="Phage_integrase"/>
    <property type="match status" value="1"/>
</dbReference>
<protein>
    <submittedName>
        <fullName evidence="6">Integrase</fullName>
    </submittedName>
</protein>
<dbReference type="STRING" id="1117702.AQZ52_09955"/>
<sequence>MLKTIETYLALRRATGFAMSNAEYLLKSFAGFAAERGQAYVQTQTAIDWAALGPSIAQRDARLKAICRFARHIRVEDVRHELPPGNHFGARKRRRPPYIYSGTEITRLIEAAGRLRPQGWLRPLTYATLIALLAATGLRISEALKLTFADISSDGLLIRETKFRKTRLVPLHDTAAAGLQRYLQRRGPGSDDDPVFADAHGQPLRYITVKGTFDRLVGKAGTRPSSARRPRLHDLRHTFAVRALQDSPTGRDRCGAHMVALATYMGHANIYATYWYLEATADLVRDIAMAGDAFMSEGKRA</sequence>
<evidence type="ECO:0000256" key="4">
    <source>
        <dbReference type="ARBA" id="ARBA00023172"/>
    </source>
</evidence>
<dbReference type="GO" id="GO:0003677">
    <property type="term" value="F:DNA binding"/>
    <property type="evidence" value="ECO:0007669"/>
    <property type="project" value="UniProtKB-KW"/>
</dbReference>
<dbReference type="InterPro" id="IPR011010">
    <property type="entry name" value="DNA_brk_join_enz"/>
</dbReference>
<dbReference type="Proteomes" id="UP000058012">
    <property type="component" value="Unassembled WGS sequence"/>
</dbReference>
<evidence type="ECO:0000256" key="1">
    <source>
        <dbReference type="ARBA" id="ARBA00008857"/>
    </source>
</evidence>
<keyword evidence="4" id="KW-0233">DNA recombination</keyword>
<dbReference type="PANTHER" id="PTHR30349:SF41">
    <property type="entry name" value="INTEGRASE_RECOMBINASE PROTEIN MJ0367-RELATED"/>
    <property type="match status" value="1"/>
</dbReference>
<reference evidence="6 7" key="1">
    <citation type="submission" date="2015-10" db="EMBL/GenBank/DDBJ databases">
        <title>Draft genome sequence of Novosphingobium fuchskuhlense DSM 25065 isolated from a surface water sample of the southwest basin of Lake Grosse Fuchskuhle.</title>
        <authorList>
            <person name="Ruckert C."/>
            <person name="Winkler A."/>
            <person name="Glaeser J."/>
            <person name="Grossart H.-P."/>
            <person name="Kalinowski J."/>
            <person name="Glaeser S."/>
        </authorList>
    </citation>
    <scope>NUCLEOTIDE SEQUENCE [LARGE SCALE GENOMIC DNA]</scope>
    <source>
        <strain evidence="6 7">FNE08-7</strain>
    </source>
</reference>
<dbReference type="InterPro" id="IPR013762">
    <property type="entry name" value="Integrase-like_cat_sf"/>
</dbReference>
<gene>
    <name evidence="6" type="ORF">AQZ52_09955</name>
</gene>
<dbReference type="PROSITE" id="PS51898">
    <property type="entry name" value="TYR_RECOMBINASE"/>
    <property type="match status" value="1"/>
</dbReference>
<dbReference type="RefSeq" id="WP_067911957.1">
    <property type="nucleotide sequence ID" value="NZ_KQ954245.1"/>
</dbReference>
<evidence type="ECO:0000313" key="7">
    <source>
        <dbReference type="Proteomes" id="UP000058012"/>
    </source>
</evidence>